<comment type="function">
    <text evidence="12">RNA polymerase that catalyzes the synthesis of short RNA molecules used as primers for DNA polymerase during DNA replication.</text>
</comment>
<comment type="cofactor">
    <cofactor evidence="12">
        <name>Zn(2+)</name>
        <dbReference type="ChEBI" id="CHEBI:29105"/>
    </cofactor>
    <text evidence="12">Binds 1 zinc ion per monomer.</text>
</comment>
<dbReference type="SUPFAM" id="SSF56731">
    <property type="entry name" value="DNA primase core"/>
    <property type="match status" value="1"/>
</dbReference>
<dbReference type="InterPro" id="IPR006171">
    <property type="entry name" value="TOPRIM_dom"/>
</dbReference>
<comment type="domain">
    <text evidence="12">Contains an N-terminal zinc-binding domain, a central core domain that contains the primase activity, and a C-terminal DnaB-binding domain.</text>
</comment>
<keyword evidence="16" id="KW-1185">Reference proteome</keyword>
<organism evidence="15 16">
    <name type="scientific">Plasticicumulans acidivorans</name>
    <dbReference type="NCBI Taxonomy" id="886464"/>
    <lineage>
        <taxon>Bacteria</taxon>
        <taxon>Pseudomonadati</taxon>
        <taxon>Pseudomonadota</taxon>
        <taxon>Gammaproteobacteria</taxon>
        <taxon>Candidatus Competibacteraceae</taxon>
        <taxon>Plasticicumulans</taxon>
    </lineage>
</organism>
<dbReference type="InterPro" id="IPR034151">
    <property type="entry name" value="TOPRIM_DnaG_bac"/>
</dbReference>
<dbReference type="HAMAP" id="MF_00974">
    <property type="entry name" value="DNA_primase_DnaG"/>
    <property type="match status" value="1"/>
</dbReference>
<dbReference type="Gene3D" id="3.90.580.10">
    <property type="entry name" value="Zinc finger, CHC2-type domain"/>
    <property type="match status" value="1"/>
</dbReference>
<dbReference type="GO" id="GO:0006269">
    <property type="term" value="P:DNA replication, synthesis of primer"/>
    <property type="evidence" value="ECO:0007669"/>
    <property type="project" value="UniProtKB-UniRule"/>
</dbReference>
<comment type="similarity">
    <text evidence="12">Belongs to the DnaG primase family.</text>
</comment>
<dbReference type="PANTHER" id="PTHR30313:SF2">
    <property type="entry name" value="DNA PRIMASE"/>
    <property type="match status" value="1"/>
</dbReference>
<dbReference type="CDD" id="cd03364">
    <property type="entry name" value="TOPRIM_DnaG_primases"/>
    <property type="match status" value="1"/>
</dbReference>
<evidence type="ECO:0000256" key="9">
    <source>
        <dbReference type="ARBA" id="ARBA00022842"/>
    </source>
</evidence>
<keyword evidence="6 12" id="KW-0479">Metal-binding</keyword>
<dbReference type="SUPFAM" id="SSF57783">
    <property type="entry name" value="Zinc beta-ribbon"/>
    <property type="match status" value="1"/>
</dbReference>
<dbReference type="GO" id="GO:0000428">
    <property type="term" value="C:DNA-directed RNA polymerase complex"/>
    <property type="evidence" value="ECO:0007669"/>
    <property type="project" value="UniProtKB-KW"/>
</dbReference>
<evidence type="ECO:0000256" key="6">
    <source>
        <dbReference type="ARBA" id="ARBA00022723"/>
    </source>
</evidence>
<dbReference type="SMART" id="SM00400">
    <property type="entry name" value="ZnF_CHCC"/>
    <property type="match status" value="1"/>
</dbReference>
<dbReference type="Pfam" id="PF08278">
    <property type="entry name" value="DnaG_DnaB_bind"/>
    <property type="match status" value="1"/>
</dbReference>
<dbReference type="FunFam" id="3.90.580.10:FF:000001">
    <property type="entry name" value="DNA primase"/>
    <property type="match status" value="1"/>
</dbReference>
<dbReference type="Pfam" id="PF01807">
    <property type="entry name" value="Zn_ribbon_DnaG"/>
    <property type="match status" value="1"/>
</dbReference>
<name>A0A317N115_9GAMM</name>
<dbReference type="InterPro" id="IPR050219">
    <property type="entry name" value="DnaG_primase"/>
</dbReference>
<protein>
    <recommendedName>
        <fullName evidence="12">DNA primase</fullName>
        <ecNumber evidence="12">2.7.7.101</ecNumber>
    </recommendedName>
</protein>
<dbReference type="Pfam" id="PF13155">
    <property type="entry name" value="Toprim_2"/>
    <property type="match status" value="1"/>
</dbReference>
<keyword evidence="11 12" id="KW-0804">Transcription</keyword>
<dbReference type="PANTHER" id="PTHR30313">
    <property type="entry name" value="DNA PRIMASE"/>
    <property type="match status" value="1"/>
</dbReference>
<dbReference type="InterPro" id="IPR037068">
    <property type="entry name" value="DNA_primase_core_N_sf"/>
</dbReference>
<dbReference type="Gene3D" id="1.10.860.10">
    <property type="entry name" value="DNAb Helicase, Chain A"/>
    <property type="match status" value="1"/>
</dbReference>
<keyword evidence="5 12" id="KW-0235">DNA replication</keyword>
<dbReference type="FunFam" id="3.40.1360.10:FF:000002">
    <property type="entry name" value="DNA primase"/>
    <property type="match status" value="1"/>
</dbReference>
<dbReference type="GO" id="GO:1990077">
    <property type="term" value="C:primosome complex"/>
    <property type="evidence" value="ECO:0007669"/>
    <property type="project" value="UniProtKB-KW"/>
</dbReference>
<evidence type="ECO:0000313" key="15">
    <source>
        <dbReference type="EMBL" id="PWV62419.1"/>
    </source>
</evidence>
<evidence type="ECO:0000256" key="12">
    <source>
        <dbReference type="HAMAP-Rule" id="MF_00974"/>
    </source>
</evidence>
<dbReference type="Pfam" id="PF08275">
    <property type="entry name" value="DNAG_N"/>
    <property type="match status" value="1"/>
</dbReference>
<dbReference type="InterPro" id="IPR036977">
    <property type="entry name" value="DNA_primase_Znf_CHC2"/>
</dbReference>
<dbReference type="SMART" id="SM00766">
    <property type="entry name" value="DnaG_DnaB_bind"/>
    <property type="match status" value="1"/>
</dbReference>
<dbReference type="InterPro" id="IPR013173">
    <property type="entry name" value="DNA_primase_DnaG_DnaB-bd_dom"/>
</dbReference>
<evidence type="ECO:0000256" key="3">
    <source>
        <dbReference type="ARBA" id="ARBA00022679"/>
    </source>
</evidence>
<comment type="subunit">
    <text evidence="12">Monomer. Interacts with DnaB.</text>
</comment>
<keyword evidence="1 12" id="KW-0240">DNA-directed RNA polymerase</keyword>
<dbReference type="EC" id="2.7.7.101" evidence="12"/>
<dbReference type="InterPro" id="IPR019475">
    <property type="entry name" value="DNA_primase_DnaB-bd"/>
</dbReference>
<evidence type="ECO:0000256" key="2">
    <source>
        <dbReference type="ARBA" id="ARBA00022515"/>
    </source>
</evidence>
<comment type="caution">
    <text evidence="15">The sequence shown here is derived from an EMBL/GenBank/DDBJ whole genome shotgun (WGS) entry which is preliminary data.</text>
</comment>
<dbReference type="PROSITE" id="PS50880">
    <property type="entry name" value="TOPRIM"/>
    <property type="match status" value="1"/>
</dbReference>
<evidence type="ECO:0000256" key="7">
    <source>
        <dbReference type="ARBA" id="ARBA00022771"/>
    </source>
</evidence>
<keyword evidence="3 12" id="KW-0808">Transferase</keyword>
<dbReference type="InterPro" id="IPR030846">
    <property type="entry name" value="DnaG_bac"/>
</dbReference>
<dbReference type="SMART" id="SM00493">
    <property type="entry name" value="TOPRIM"/>
    <property type="match status" value="1"/>
</dbReference>
<keyword evidence="10 12" id="KW-0238">DNA-binding</keyword>
<dbReference type="AlphaFoldDB" id="A0A317N115"/>
<comment type="catalytic activity">
    <reaction evidence="12">
        <text>ssDNA + n NTP = ssDNA/pppN(pN)n-1 hybrid + (n-1) diphosphate.</text>
        <dbReference type="EC" id="2.7.7.101"/>
    </reaction>
</comment>
<keyword evidence="9" id="KW-0460">Magnesium</keyword>
<dbReference type="Gene3D" id="1.20.50.20">
    <property type="entry name" value="DnaG, RNA polymerase domain, helical bundle"/>
    <property type="match status" value="1"/>
</dbReference>
<dbReference type="Gene3D" id="3.40.1360.10">
    <property type="match status" value="1"/>
</dbReference>
<evidence type="ECO:0000256" key="11">
    <source>
        <dbReference type="ARBA" id="ARBA00023163"/>
    </source>
</evidence>
<dbReference type="EMBL" id="QGTJ01000004">
    <property type="protein sequence ID" value="PWV62419.1"/>
    <property type="molecule type" value="Genomic_DNA"/>
</dbReference>
<evidence type="ECO:0000256" key="13">
    <source>
        <dbReference type="SAM" id="MobiDB-lite"/>
    </source>
</evidence>
<feature type="region of interest" description="Disordered" evidence="13">
    <location>
        <begin position="569"/>
        <end position="590"/>
    </location>
</feature>
<dbReference type="SUPFAM" id="SSF117023">
    <property type="entry name" value="DNA primase DnaG, C-terminal domain"/>
    <property type="match status" value="1"/>
</dbReference>
<evidence type="ECO:0000256" key="4">
    <source>
        <dbReference type="ARBA" id="ARBA00022695"/>
    </source>
</evidence>
<keyword evidence="8 12" id="KW-0862">Zinc</keyword>
<dbReference type="Gene3D" id="3.90.980.10">
    <property type="entry name" value="DNA primase, catalytic core, N-terminal domain"/>
    <property type="match status" value="1"/>
</dbReference>
<keyword evidence="4 12" id="KW-0548">Nucleotidyltransferase</keyword>
<dbReference type="NCBIfam" id="TIGR01391">
    <property type="entry name" value="dnaG"/>
    <property type="match status" value="1"/>
</dbReference>
<dbReference type="InterPro" id="IPR002694">
    <property type="entry name" value="Znf_CHC2"/>
</dbReference>
<gene>
    <name evidence="12" type="primary">dnaG</name>
    <name evidence="15" type="ORF">C7443_104215</name>
</gene>
<dbReference type="GO" id="GO:0003677">
    <property type="term" value="F:DNA binding"/>
    <property type="evidence" value="ECO:0007669"/>
    <property type="project" value="UniProtKB-KW"/>
</dbReference>
<dbReference type="InterPro" id="IPR006295">
    <property type="entry name" value="DNA_primase_DnaG"/>
</dbReference>
<evidence type="ECO:0000313" key="16">
    <source>
        <dbReference type="Proteomes" id="UP000246569"/>
    </source>
</evidence>
<dbReference type="InterPro" id="IPR013264">
    <property type="entry name" value="DNAG_N"/>
</dbReference>
<evidence type="ECO:0000256" key="10">
    <source>
        <dbReference type="ARBA" id="ARBA00023125"/>
    </source>
</evidence>
<dbReference type="Proteomes" id="UP000246569">
    <property type="component" value="Unassembled WGS sequence"/>
</dbReference>
<feature type="domain" description="Toprim" evidence="14">
    <location>
        <begin position="257"/>
        <end position="338"/>
    </location>
</feature>
<evidence type="ECO:0000256" key="8">
    <source>
        <dbReference type="ARBA" id="ARBA00022833"/>
    </source>
</evidence>
<dbReference type="GO" id="GO:0008270">
    <property type="term" value="F:zinc ion binding"/>
    <property type="evidence" value="ECO:0007669"/>
    <property type="project" value="UniProtKB-UniRule"/>
</dbReference>
<evidence type="ECO:0000259" key="14">
    <source>
        <dbReference type="PROSITE" id="PS50880"/>
    </source>
</evidence>
<dbReference type="OrthoDB" id="9803773at2"/>
<dbReference type="RefSeq" id="WP_110018244.1">
    <property type="nucleotide sequence ID" value="NZ_QGTJ01000004.1"/>
</dbReference>
<keyword evidence="7 12" id="KW-0863">Zinc-finger</keyword>
<dbReference type="GO" id="GO:0003899">
    <property type="term" value="F:DNA-directed RNA polymerase activity"/>
    <property type="evidence" value="ECO:0007669"/>
    <property type="project" value="UniProtKB-UniRule"/>
</dbReference>
<feature type="zinc finger region" description="CHC2-type" evidence="12">
    <location>
        <begin position="40"/>
        <end position="64"/>
    </location>
</feature>
<dbReference type="FunFam" id="3.90.980.10:FF:000001">
    <property type="entry name" value="DNA primase"/>
    <property type="match status" value="1"/>
</dbReference>
<dbReference type="InterPro" id="IPR016136">
    <property type="entry name" value="DNA_helicase_N/primase_C"/>
</dbReference>
<keyword evidence="2 12" id="KW-0639">Primosome</keyword>
<reference evidence="15 16" key="1">
    <citation type="submission" date="2018-05" db="EMBL/GenBank/DDBJ databases">
        <title>Genomic Encyclopedia of Type Strains, Phase IV (KMG-IV): sequencing the most valuable type-strain genomes for metagenomic binning, comparative biology and taxonomic classification.</title>
        <authorList>
            <person name="Goeker M."/>
        </authorList>
    </citation>
    <scope>NUCLEOTIDE SEQUENCE [LARGE SCALE GENOMIC DNA]</scope>
    <source>
        <strain evidence="15 16">DSM 23606</strain>
    </source>
</reference>
<proteinExistence type="inferred from homology"/>
<dbReference type="GO" id="GO:0005737">
    <property type="term" value="C:cytoplasm"/>
    <property type="evidence" value="ECO:0007669"/>
    <property type="project" value="TreeGrafter"/>
</dbReference>
<evidence type="ECO:0000256" key="5">
    <source>
        <dbReference type="ARBA" id="ARBA00022705"/>
    </source>
</evidence>
<sequence>MAGLIPQSFLDQLLARIDLVEVIDARLPLKKQGREYAACCPFHNEKSPSFFVSPHKQFYHCFGCGAHGNAIGFLMEYEHLGFPEAVEELARLAGMEVPREARSGEDAGHAELLRWIERADQWFRQQLRTHAQRQSVIDYLRTRELSGQTAAEFGIGYAPAERDALLRALLTEGAERTTLLAAGLVVRRDEDGAWIDRFRNRITFPIRDRRGRTIAFGGRVLGDGQPKYLNSPETPVFHKGRELYGLYEARMALRHLPRLLVVEGYMDVVMLAQHGIRYAVATLGTSTTAEHAERLFRVTPDVVFCFDGDRAGRDAAWRALENVLGQVRDGRQIGFLFLPDGEDPDSLVRREGQAAFEQRLTQAQPLSEYLFAHLAADIDLRNVDGRARLAERARPLLEKLPDSVYRDLMVTRLSELSKLGVEALNRRLGLAANAQPALAPTQQIARNSRLVSTPVRHAIALLLSRPQLAAQTGDLARIRALDLPGIPLLIELLEIFRSSPNLSGGAVVERFRGRTAQSSLERLLTWQPEIAEERFDYEQDFRDTLARLADRGDRRKLLLERAARGDTLSREELEELRAPPTGSAGSDSAG</sequence>
<accession>A0A317N115</accession>
<evidence type="ECO:0000256" key="1">
    <source>
        <dbReference type="ARBA" id="ARBA00022478"/>
    </source>
</evidence>
<dbReference type="Pfam" id="PF10410">
    <property type="entry name" value="DnaB_bind"/>
    <property type="match status" value="1"/>
</dbReference>